<protein>
    <submittedName>
        <fullName evidence="1">Uncharacterized protein</fullName>
    </submittedName>
</protein>
<evidence type="ECO:0000313" key="2">
    <source>
        <dbReference type="Proteomes" id="UP000827872"/>
    </source>
</evidence>
<gene>
    <name evidence="1" type="ORF">K3G42_027015</name>
</gene>
<keyword evidence="2" id="KW-1185">Reference proteome</keyword>
<comment type="caution">
    <text evidence="1">The sequence shown here is derived from an EMBL/GenBank/DDBJ whole genome shotgun (WGS) entry which is preliminary data.</text>
</comment>
<accession>A0ACB8FBV2</accession>
<reference evidence="1" key="1">
    <citation type="submission" date="2021-08" db="EMBL/GenBank/DDBJ databases">
        <title>The first chromosome-level gecko genome reveals the dynamic sex chromosomes of Neotropical dwarf geckos (Sphaerodactylidae: Sphaerodactylus).</title>
        <authorList>
            <person name="Pinto B.J."/>
            <person name="Keating S.E."/>
            <person name="Gamble T."/>
        </authorList>
    </citation>
    <scope>NUCLEOTIDE SEQUENCE</scope>
    <source>
        <strain evidence="1">TG3544</strain>
    </source>
</reference>
<proteinExistence type="predicted"/>
<dbReference type="Proteomes" id="UP000827872">
    <property type="component" value="Linkage Group LG08"/>
</dbReference>
<name>A0ACB8FBV2_9SAUR</name>
<organism evidence="1 2">
    <name type="scientific">Sphaerodactylus townsendi</name>
    <dbReference type="NCBI Taxonomy" id="933632"/>
    <lineage>
        <taxon>Eukaryota</taxon>
        <taxon>Metazoa</taxon>
        <taxon>Chordata</taxon>
        <taxon>Craniata</taxon>
        <taxon>Vertebrata</taxon>
        <taxon>Euteleostomi</taxon>
        <taxon>Lepidosauria</taxon>
        <taxon>Squamata</taxon>
        <taxon>Bifurcata</taxon>
        <taxon>Gekkota</taxon>
        <taxon>Sphaerodactylidae</taxon>
        <taxon>Sphaerodactylus</taxon>
    </lineage>
</organism>
<evidence type="ECO:0000313" key="1">
    <source>
        <dbReference type="EMBL" id="KAH8002658.1"/>
    </source>
</evidence>
<dbReference type="EMBL" id="CM037621">
    <property type="protein sequence ID" value="KAH8002658.1"/>
    <property type="molecule type" value="Genomic_DNA"/>
</dbReference>
<sequence length="201" mass="23318">MCVRWLWKRVREWSRLENEKEALHRQLEEMQREIHLLVQQMADFQGPPVTPEPLPDVQVLAPLVQPPPSSWVPQPKGPAQQLQMDENQVYYVTALLEGEAAAWLTGLFEIQVPELIHFERFMLALQFEDLFQEDKAHVCLRHLQQRSRSSQLKSNVERPCTSSTGLPLAALAKEELAEIPKEYRDFRLPWGKGGVLLEVYL</sequence>